<dbReference type="GO" id="GO:0000422">
    <property type="term" value="P:autophagy of mitochondrion"/>
    <property type="evidence" value="ECO:0000318"/>
    <property type="project" value="GO_Central"/>
</dbReference>
<dbReference type="InterPro" id="IPR000626">
    <property type="entry name" value="Ubiquitin-like_dom"/>
</dbReference>
<dbReference type="InterPro" id="IPR040040">
    <property type="entry name" value="ATG11"/>
</dbReference>
<feature type="coiled-coil region" evidence="2">
    <location>
        <begin position="799"/>
        <end position="833"/>
    </location>
</feature>
<dbReference type="PROSITE" id="PS50053">
    <property type="entry name" value="UBIQUITIN_2"/>
    <property type="match status" value="1"/>
</dbReference>
<dbReference type="Gramene" id="PNW71368">
    <property type="protein sequence ID" value="PNW71368"/>
    <property type="gene ID" value="CHLRE_16g651350v5"/>
</dbReference>
<dbReference type="Pfam" id="PF04108">
    <property type="entry name" value="ATG17_like"/>
    <property type="match status" value="1"/>
</dbReference>
<gene>
    <name evidence="5" type="ORF">CHLRE_16g651350v5</name>
</gene>
<feature type="compositionally biased region" description="Low complexity" evidence="3">
    <location>
        <begin position="1330"/>
        <end position="1356"/>
    </location>
</feature>
<proteinExistence type="predicted"/>
<feature type="compositionally biased region" description="Gly residues" evidence="3">
    <location>
        <begin position="611"/>
        <end position="624"/>
    </location>
</feature>
<feature type="compositionally biased region" description="Low complexity" evidence="3">
    <location>
        <begin position="764"/>
        <end position="776"/>
    </location>
</feature>
<feature type="region of interest" description="Disordered" evidence="3">
    <location>
        <begin position="226"/>
        <end position="284"/>
    </location>
</feature>
<dbReference type="GO" id="GO:1990316">
    <property type="term" value="C:Atg1/ULK1 kinase complex"/>
    <property type="evidence" value="ECO:0000318"/>
    <property type="project" value="GO_Central"/>
</dbReference>
<dbReference type="InParanoid" id="A0A2K3CSX4"/>
<dbReference type="GO" id="GO:0019901">
    <property type="term" value="F:protein kinase binding"/>
    <property type="evidence" value="ECO:0000318"/>
    <property type="project" value="GO_Central"/>
</dbReference>
<feature type="region of interest" description="Disordered" evidence="3">
    <location>
        <begin position="1169"/>
        <end position="1443"/>
    </location>
</feature>
<keyword evidence="2" id="KW-0175">Coiled coil</keyword>
<feature type="compositionally biased region" description="Acidic residues" evidence="3">
    <location>
        <begin position="1371"/>
        <end position="1386"/>
    </location>
</feature>
<feature type="compositionally biased region" description="Low complexity" evidence="3">
    <location>
        <begin position="1304"/>
        <end position="1322"/>
    </location>
</feature>
<dbReference type="InterPro" id="IPR045326">
    <property type="entry name" value="ATG17-like_dom"/>
</dbReference>
<dbReference type="RefSeq" id="XP_042915445.1">
    <property type="nucleotide sequence ID" value="XM_043070802.1"/>
</dbReference>
<feature type="domain" description="Ubiquitin-like" evidence="4">
    <location>
        <begin position="7"/>
        <end position="65"/>
    </location>
</feature>
<feature type="compositionally biased region" description="Polar residues" evidence="3">
    <location>
        <begin position="715"/>
        <end position="729"/>
    </location>
</feature>
<dbReference type="GO" id="GO:0000045">
    <property type="term" value="P:autophagosome assembly"/>
    <property type="evidence" value="ECO:0000318"/>
    <property type="project" value="GO_Central"/>
</dbReference>
<feature type="compositionally biased region" description="Gly residues" evidence="3">
    <location>
        <begin position="1253"/>
        <end position="1263"/>
    </location>
</feature>
<dbReference type="OrthoDB" id="447953at2759"/>
<dbReference type="GeneID" id="5723794"/>
<feature type="region of interest" description="Disordered" evidence="3">
    <location>
        <begin position="714"/>
        <end position="780"/>
    </location>
</feature>
<sequence length="1443" mass="144702">MQQGPVLVLVAHSGRTLQLDVTTTTQVALVQHALVSFTGVPVADQIAMYQGARLDPNKPLAAYGLPKDPATGSVEDHPVFLYCRSYLKPGAALPPPEALPQIQVQVPPLAEVNLAHPLHAAASPLVRALPDYERHFTHHLATTRAYWDVAQARLARCRQLLSEQEVQARAADAARANVEAHYNYILTAYQNFLDKYNAQHAAHALLLSTFPSDLAALDSMELHPTLQAPAQQQQHQQRQGQQQGEQQQQTGQAGVADGAASPSAGGAAEQAVPPAPPAPPQRRLGDLYPVARLREWADTCARSHASFGGKVGELEALFQALRRDVEALFMQAPSVDLDALGRRMTECEGLLDEHSSMVQVLSKDLRTVRALVEDVVRQLGAAGGAGSSGAAAAGGGGIKLGALHDAAAALEAIHETHRNRVLPRLAALDSQLAEFAQAAEASKVAMSADVLGQLQRISGQQSRIRDMKNKLAAFNEVLARQDAAFSELKVVHRLPAAYRALLAEVVRRGAWQQLYCGQAGRLAEHMTRFREKEAARRAAFGKEVARYLPTELLTRAGLAAEPPHCQVTVPPPAVPLIAVGLPDLQRLSYLDERMAASSSLRAATAAAAAAGGAGAGAGGGGGGRPPHASHHHHHPHGQHQGHGRHGPSQSHHTQQHGSRSAAAGGAGAIPGTVAVLDADPPPPADPVQALEMENARLRAELANHIAAACVRELESMQQPTTPATPARQQSTDSSTGTPPASAASASAALQLPQRVPSSGGGAAASGAASPAAGSAPARRDPAELVAAMQRALAMKDDLIRQQQRESATLSARAAAYEERIAALEALLARQASLPEAAVAGGIGSGRNSLHGAEGADAAAAAGDAVYGSAAEDGVVVERAVSGPGLSPLPSGVEVVEAATELARSGAAAVEEGAGTDALAATRGGDTSNSVELVEREEAVGAEDEAAGMAEVGQESAEGELAAEAEAVWAPAPVPVAPSPFALAAVQDAPQPEGPIAAAALAAAAAAAAATASAAASATASAAPSQPASRRTSIDKSRALAVVALEGRARTQSASFTDAASSVAAAIARHAALAPVRGTSGPQAIPGRTTGGNGPAAAHASPGGAGRYGGSCMPMAIGSLPFATSLPAASLLPGSVIPGGGGGRLDASPSGGIGLGLALGFGLGPLTEATEQRRQRSGVLAAADGAGRGGVTAEAAAHGGSQDDEDTEEGAGALSTRSSMSGGSISASGSFCRAASAAAGEGEGGRAAEDGERAGGAVGDGSPVGGSSSSSSSALQFRPSWSGTTAAAGVSAPASGEEGQGQSQGDGKAGEQAQAQAPLPGLADDVERAADAGAAPESAEGAGAAALAGGEGLQAAAGRHHDGGGQAHDMNGEESDDAEAPDIDEVIDSGGASGDAAGPGAMELVQEGEADAASGSEAEVADAVVAEPASSGYETVGSVADESA</sequence>
<dbReference type="PANTHER" id="PTHR13222:SF1">
    <property type="entry name" value="RB1-INDUCIBLE COILED-COIL PROTEIN 1"/>
    <property type="match status" value="1"/>
</dbReference>
<feature type="region of interest" description="Disordered" evidence="3">
    <location>
        <begin position="611"/>
        <end position="666"/>
    </location>
</feature>
<dbReference type="ExpressionAtlas" id="A0A2K3CSX4">
    <property type="expression patterns" value="baseline and differential"/>
</dbReference>
<dbReference type="SUPFAM" id="SSF54236">
    <property type="entry name" value="Ubiquitin-like"/>
    <property type="match status" value="1"/>
</dbReference>
<dbReference type="EMBL" id="CM008977">
    <property type="protein sequence ID" value="PNW71368.1"/>
    <property type="molecule type" value="Genomic_DNA"/>
</dbReference>
<feature type="compositionally biased region" description="Basic residues" evidence="3">
    <location>
        <begin position="627"/>
        <end position="645"/>
    </location>
</feature>
<reference evidence="5 6" key="1">
    <citation type="journal article" date="2007" name="Science">
        <title>The Chlamydomonas genome reveals the evolution of key animal and plant functions.</title>
        <authorList>
            <person name="Merchant S.S."/>
            <person name="Prochnik S.E."/>
            <person name="Vallon O."/>
            <person name="Harris E.H."/>
            <person name="Karpowicz S.J."/>
            <person name="Witman G.B."/>
            <person name="Terry A."/>
            <person name="Salamov A."/>
            <person name="Fritz-Laylin L.K."/>
            <person name="Marechal-Drouard L."/>
            <person name="Marshall W.F."/>
            <person name="Qu L.H."/>
            <person name="Nelson D.R."/>
            <person name="Sanderfoot A.A."/>
            <person name="Spalding M.H."/>
            <person name="Kapitonov V.V."/>
            <person name="Ren Q."/>
            <person name="Ferris P."/>
            <person name="Lindquist E."/>
            <person name="Shapiro H."/>
            <person name="Lucas S.M."/>
            <person name="Grimwood J."/>
            <person name="Schmutz J."/>
            <person name="Cardol P."/>
            <person name="Cerutti H."/>
            <person name="Chanfreau G."/>
            <person name="Chen C.L."/>
            <person name="Cognat V."/>
            <person name="Croft M.T."/>
            <person name="Dent R."/>
            <person name="Dutcher S."/>
            <person name="Fernandez E."/>
            <person name="Fukuzawa H."/>
            <person name="Gonzalez-Ballester D."/>
            <person name="Gonzalez-Halphen D."/>
            <person name="Hallmann A."/>
            <person name="Hanikenne M."/>
            <person name="Hippler M."/>
            <person name="Inwood W."/>
            <person name="Jabbari K."/>
            <person name="Kalanon M."/>
            <person name="Kuras R."/>
            <person name="Lefebvre P.A."/>
            <person name="Lemaire S.D."/>
            <person name="Lobanov A.V."/>
            <person name="Lohr M."/>
            <person name="Manuell A."/>
            <person name="Meier I."/>
            <person name="Mets L."/>
            <person name="Mittag M."/>
            <person name="Mittelmeier T."/>
            <person name="Moroney J.V."/>
            <person name="Moseley J."/>
            <person name="Napoli C."/>
            <person name="Nedelcu A.M."/>
            <person name="Niyogi K."/>
            <person name="Novoselov S.V."/>
            <person name="Paulsen I.T."/>
            <person name="Pazour G."/>
            <person name="Purton S."/>
            <person name="Ral J.P."/>
            <person name="Riano-Pachon D.M."/>
            <person name="Riekhof W."/>
            <person name="Rymarquis L."/>
            <person name="Schroda M."/>
            <person name="Stern D."/>
            <person name="Umen J."/>
            <person name="Willows R."/>
            <person name="Wilson N."/>
            <person name="Zimmer S.L."/>
            <person name="Allmer J."/>
            <person name="Balk J."/>
            <person name="Bisova K."/>
            <person name="Chen C.J."/>
            <person name="Elias M."/>
            <person name="Gendler K."/>
            <person name="Hauser C."/>
            <person name="Lamb M.R."/>
            <person name="Ledford H."/>
            <person name="Long J.C."/>
            <person name="Minagawa J."/>
            <person name="Page M.D."/>
            <person name="Pan J."/>
            <person name="Pootakham W."/>
            <person name="Roje S."/>
            <person name="Rose A."/>
            <person name="Stahlberg E."/>
            <person name="Terauchi A.M."/>
            <person name="Yang P."/>
            <person name="Ball S."/>
            <person name="Bowler C."/>
            <person name="Dieckmann C.L."/>
            <person name="Gladyshev V.N."/>
            <person name="Green P."/>
            <person name="Jorgensen R."/>
            <person name="Mayfield S."/>
            <person name="Mueller-Roeber B."/>
            <person name="Rajamani S."/>
            <person name="Sayre R.T."/>
            <person name="Brokstein P."/>
            <person name="Dubchak I."/>
            <person name="Goodstein D."/>
            <person name="Hornick L."/>
            <person name="Huang Y.W."/>
            <person name="Jhaveri J."/>
            <person name="Luo Y."/>
            <person name="Martinez D."/>
            <person name="Ngau W.C."/>
            <person name="Otillar B."/>
            <person name="Poliakov A."/>
            <person name="Porter A."/>
            <person name="Szajkowski L."/>
            <person name="Werner G."/>
            <person name="Zhou K."/>
            <person name="Grigoriev I.V."/>
            <person name="Rokhsar D.S."/>
            <person name="Grossman A.R."/>
        </authorList>
    </citation>
    <scope>NUCLEOTIDE SEQUENCE [LARGE SCALE GENOMIC DNA]</scope>
    <source>
        <strain evidence="6">CC-503</strain>
    </source>
</reference>
<keyword evidence="1" id="KW-0072">Autophagy</keyword>
<dbReference type="KEGG" id="cre:CHLRE_16g651350v5"/>
<dbReference type="GO" id="GO:0034727">
    <property type="term" value="P:piecemeal microautophagy of the nucleus"/>
    <property type="evidence" value="ECO:0000318"/>
    <property type="project" value="GO_Central"/>
</dbReference>
<keyword evidence="6" id="KW-1185">Reference proteome</keyword>
<organism evidence="5 6">
    <name type="scientific">Chlamydomonas reinhardtii</name>
    <name type="common">Chlamydomonas smithii</name>
    <dbReference type="NCBI Taxonomy" id="3055"/>
    <lineage>
        <taxon>Eukaryota</taxon>
        <taxon>Viridiplantae</taxon>
        <taxon>Chlorophyta</taxon>
        <taxon>core chlorophytes</taxon>
        <taxon>Chlorophyceae</taxon>
        <taxon>CS clade</taxon>
        <taxon>Chlamydomonadales</taxon>
        <taxon>Chlamydomonadaceae</taxon>
        <taxon>Chlamydomonas</taxon>
    </lineage>
</organism>
<dbReference type="Gene3D" id="3.10.20.90">
    <property type="entry name" value="Phosphatidylinositol 3-kinase Catalytic Subunit, Chain A, domain 1"/>
    <property type="match status" value="1"/>
</dbReference>
<evidence type="ECO:0000313" key="5">
    <source>
        <dbReference type="EMBL" id="PNW71368.1"/>
    </source>
</evidence>
<feature type="compositionally biased region" description="Low complexity" evidence="3">
    <location>
        <begin position="1214"/>
        <end position="1239"/>
    </location>
</feature>
<dbReference type="GO" id="GO:0034045">
    <property type="term" value="C:phagophore assembly site membrane"/>
    <property type="evidence" value="ECO:0000318"/>
    <property type="project" value="GO_Central"/>
</dbReference>
<dbReference type="Proteomes" id="UP000006906">
    <property type="component" value="Chromosome 16"/>
</dbReference>
<feature type="compositionally biased region" description="Basic and acidic residues" evidence="3">
    <location>
        <begin position="1242"/>
        <end position="1252"/>
    </location>
</feature>
<dbReference type="PANTHER" id="PTHR13222">
    <property type="entry name" value="RB1-INDUCIBLE COILED-COIL"/>
    <property type="match status" value="1"/>
</dbReference>
<feature type="compositionally biased region" description="Low complexity" evidence="3">
    <location>
        <begin position="730"/>
        <end position="748"/>
    </location>
</feature>
<evidence type="ECO:0000259" key="4">
    <source>
        <dbReference type="PROSITE" id="PS50053"/>
    </source>
</evidence>
<name>A0A2K3CSX4_CHLRE</name>
<protein>
    <recommendedName>
        <fullName evidence="4">Ubiquitin-like domain-containing protein</fullName>
    </recommendedName>
</protein>
<evidence type="ECO:0000256" key="1">
    <source>
        <dbReference type="ARBA" id="ARBA00023006"/>
    </source>
</evidence>
<feature type="compositionally biased region" description="Low complexity" evidence="3">
    <location>
        <begin position="1264"/>
        <end position="1273"/>
    </location>
</feature>
<dbReference type="GO" id="GO:0060090">
    <property type="term" value="F:molecular adaptor activity"/>
    <property type="evidence" value="ECO:0000318"/>
    <property type="project" value="GO_Central"/>
</dbReference>
<feature type="compositionally biased region" description="Low complexity" evidence="3">
    <location>
        <begin position="227"/>
        <end position="272"/>
    </location>
</feature>
<dbReference type="GO" id="GO:0000425">
    <property type="term" value="P:pexophagy"/>
    <property type="evidence" value="ECO:0000318"/>
    <property type="project" value="GO_Central"/>
</dbReference>
<accession>A0A2K3CSX4</accession>
<feature type="region of interest" description="Disordered" evidence="3">
    <location>
        <begin position="1077"/>
        <end position="1100"/>
    </location>
</feature>
<dbReference type="GO" id="GO:0034517">
    <property type="term" value="P:ribophagy"/>
    <property type="evidence" value="ECO:0000318"/>
    <property type="project" value="GO_Central"/>
</dbReference>
<dbReference type="InterPro" id="IPR029071">
    <property type="entry name" value="Ubiquitin-like_domsf"/>
</dbReference>
<dbReference type="GO" id="GO:0061709">
    <property type="term" value="P:reticulophagy"/>
    <property type="evidence" value="ECO:0000318"/>
    <property type="project" value="GO_Central"/>
</dbReference>
<feature type="compositionally biased region" description="Low complexity" evidence="3">
    <location>
        <begin position="1410"/>
        <end position="1430"/>
    </location>
</feature>
<feature type="compositionally biased region" description="Low complexity" evidence="3">
    <location>
        <begin position="1387"/>
        <end position="1400"/>
    </location>
</feature>
<evidence type="ECO:0000313" key="6">
    <source>
        <dbReference type="Proteomes" id="UP000006906"/>
    </source>
</evidence>
<dbReference type="STRING" id="3055.A0A2K3CSX4"/>
<evidence type="ECO:0000256" key="3">
    <source>
        <dbReference type="SAM" id="MobiDB-lite"/>
    </source>
</evidence>
<evidence type="ECO:0000256" key="2">
    <source>
        <dbReference type="SAM" id="Coils"/>
    </source>
</evidence>